<feature type="region of interest" description="Disordered" evidence="7">
    <location>
        <begin position="197"/>
        <end position="283"/>
    </location>
</feature>
<dbReference type="NCBIfam" id="TIGR01557">
    <property type="entry name" value="myb_SHAQKYF"/>
    <property type="match status" value="1"/>
</dbReference>
<name>A0A0K9PBZ2_ZOSMR</name>
<dbReference type="STRING" id="29655.A0A0K9PBZ2"/>
<evidence type="ECO:0000256" key="5">
    <source>
        <dbReference type="ARBA" id="ARBA00023163"/>
    </source>
</evidence>
<dbReference type="FunFam" id="1.10.10.60:FF:000002">
    <property type="entry name" value="Myb family transcription factor"/>
    <property type="match status" value="1"/>
</dbReference>
<sequence length="283" mass="31367">MIGNRIGIAYDMELFPPHPDLSLQISPPNHSQEMGFCRSSGTNMDLSLAPGHECHDQTIIHKQDVWHSDVTMLKPIRGIPVYRHPPTFFPFLHQNQASTHRHILARSSNNISSSSSSSSSGGGTGPRFFSRFPARRSMGTPRMRWTTTLHARFVHVVQLLGGHERATPKSVLELMDVKELTLAHVKSHLQMYRTVKTTDKPSHPPAAAAPAPSDPEKSPRARAGDNISDDSLQGSESSTQNPDHFSRSISWLNSSSPTSRSRSMSIPSDVKPNLEFTLGRPHY</sequence>
<feature type="compositionally biased region" description="Low complexity" evidence="7">
    <location>
        <begin position="126"/>
        <end position="135"/>
    </location>
</feature>
<dbReference type="InterPro" id="IPR044847">
    <property type="entry name" value="KAN_fam"/>
</dbReference>
<accession>A0A0K9PBZ2</accession>
<dbReference type="OMA" id="APGHECH"/>
<feature type="compositionally biased region" description="Low complexity" evidence="7">
    <location>
        <begin position="254"/>
        <end position="268"/>
    </location>
</feature>
<feature type="domain" description="Myb-like" evidence="8">
    <location>
        <begin position="142"/>
        <end position="193"/>
    </location>
</feature>
<feature type="region of interest" description="Disordered" evidence="7">
    <location>
        <begin position="108"/>
        <end position="135"/>
    </location>
</feature>
<organism evidence="9 10">
    <name type="scientific">Zostera marina</name>
    <name type="common">Eelgrass</name>
    <dbReference type="NCBI Taxonomy" id="29655"/>
    <lineage>
        <taxon>Eukaryota</taxon>
        <taxon>Viridiplantae</taxon>
        <taxon>Streptophyta</taxon>
        <taxon>Embryophyta</taxon>
        <taxon>Tracheophyta</taxon>
        <taxon>Spermatophyta</taxon>
        <taxon>Magnoliopsida</taxon>
        <taxon>Liliopsida</taxon>
        <taxon>Zosteraceae</taxon>
        <taxon>Zostera</taxon>
    </lineage>
</organism>
<keyword evidence="10" id="KW-1185">Reference proteome</keyword>
<protein>
    <submittedName>
        <fullName evidence="9">Myb family transcription factor-like protein</fullName>
    </submittedName>
</protein>
<dbReference type="PANTHER" id="PTHR31496:SF3">
    <property type="entry name" value="TRANSCRIPTION REPRESSOR KAN1"/>
    <property type="match status" value="1"/>
</dbReference>
<evidence type="ECO:0000259" key="8">
    <source>
        <dbReference type="Pfam" id="PF00249"/>
    </source>
</evidence>
<keyword evidence="2" id="KW-0217">Developmental protein</keyword>
<comment type="caution">
    <text evidence="9">The sequence shown here is derived from an EMBL/GenBank/DDBJ whole genome shotgun (WGS) entry which is preliminary data.</text>
</comment>
<evidence type="ECO:0000313" key="10">
    <source>
        <dbReference type="Proteomes" id="UP000036987"/>
    </source>
</evidence>
<dbReference type="SUPFAM" id="SSF46689">
    <property type="entry name" value="Homeodomain-like"/>
    <property type="match status" value="1"/>
</dbReference>
<evidence type="ECO:0000313" key="9">
    <source>
        <dbReference type="EMBL" id="KMZ66489.1"/>
    </source>
</evidence>
<evidence type="ECO:0000256" key="3">
    <source>
        <dbReference type="ARBA" id="ARBA00022782"/>
    </source>
</evidence>
<feature type="compositionally biased region" description="Polar residues" evidence="7">
    <location>
        <begin position="229"/>
        <end position="253"/>
    </location>
</feature>
<dbReference type="InterPro" id="IPR006447">
    <property type="entry name" value="Myb_dom_plants"/>
</dbReference>
<keyword evidence="4" id="KW-0805">Transcription regulation</keyword>
<evidence type="ECO:0000256" key="7">
    <source>
        <dbReference type="SAM" id="MobiDB-lite"/>
    </source>
</evidence>
<keyword evidence="3" id="KW-0221">Differentiation</keyword>
<evidence type="ECO:0000256" key="6">
    <source>
        <dbReference type="ARBA" id="ARBA00023242"/>
    </source>
</evidence>
<reference evidence="10" key="1">
    <citation type="journal article" date="2016" name="Nature">
        <title>The genome of the seagrass Zostera marina reveals angiosperm adaptation to the sea.</title>
        <authorList>
            <person name="Olsen J.L."/>
            <person name="Rouze P."/>
            <person name="Verhelst B."/>
            <person name="Lin Y.-C."/>
            <person name="Bayer T."/>
            <person name="Collen J."/>
            <person name="Dattolo E."/>
            <person name="De Paoli E."/>
            <person name="Dittami S."/>
            <person name="Maumus F."/>
            <person name="Michel G."/>
            <person name="Kersting A."/>
            <person name="Lauritano C."/>
            <person name="Lohaus R."/>
            <person name="Toepel M."/>
            <person name="Tonon T."/>
            <person name="Vanneste K."/>
            <person name="Amirebrahimi M."/>
            <person name="Brakel J."/>
            <person name="Bostroem C."/>
            <person name="Chovatia M."/>
            <person name="Grimwood J."/>
            <person name="Jenkins J.W."/>
            <person name="Jueterbock A."/>
            <person name="Mraz A."/>
            <person name="Stam W.T."/>
            <person name="Tice H."/>
            <person name="Bornberg-Bauer E."/>
            <person name="Green P.J."/>
            <person name="Pearson G.A."/>
            <person name="Procaccini G."/>
            <person name="Duarte C.M."/>
            <person name="Schmutz J."/>
            <person name="Reusch T.B.H."/>
            <person name="Van de Peer Y."/>
        </authorList>
    </citation>
    <scope>NUCLEOTIDE SEQUENCE [LARGE SCALE GENOMIC DNA]</scope>
    <source>
        <strain evidence="10">cv. Finnish</strain>
    </source>
</reference>
<feature type="compositionally biased region" description="Basic and acidic residues" evidence="7">
    <location>
        <begin position="214"/>
        <end position="223"/>
    </location>
</feature>
<dbReference type="GO" id="GO:0010158">
    <property type="term" value="P:abaxial cell fate specification"/>
    <property type="evidence" value="ECO:0007669"/>
    <property type="project" value="InterPro"/>
</dbReference>
<proteinExistence type="predicted"/>
<dbReference type="InterPro" id="IPR001005">
    <property type="entry name" value="SANT/Myb"/>
</dbReference>
<dbReference type="GO" id="GO:0006355">
    <property type="term" value="P:regulation of DNA-templated transcription"/>
    <property type="evidence" value="ECO:0000318"/>
    <property type="project" value="GO_Central"/>
</dbReference>
<comment type="subcellular location">
    <subcellularLocation>
        <location evidence="1">Nucleus</location>
    </subcellularLocation>
</comment>
<dbReference type="GO" id="GO:0005634">
    <property type="term" value="C:nucleus"/>
    <property type="evidence" value="ECO:0000318"/>
    <property type="project" value="GO_Central"/>
</dbReference>
<feature type="compositionally biased region" description="Low complexity" evidence="7">
    <location>
        <begin position="108"/>
        <end position="119"/>
    </location>
</feature>
<dbReference type="Pfam" id="PF00249">
    <property type="entry name" value="Myb_DNA-binding"/>
    <property type="match status" value="1"/>
</dbReference>
<dbReference type="OrthoDB" id="551907at2759"/>
<gene>
    <name evidence="9" type="ORF">ZOSMA_29G01520</name>
</gene>
<dbReference type="EMBL" id="LFYR01000980">
    <property type="protein sequence ID" value="KMZ66489.1"/>
    <property type="molecule type" value="Genomic_DNA"/>
</dbReference>
<dbReference type="PANTHER" id="PTHR31496">
    <property type="entry name" value="TRANSCRIPTION FACTOR KAN2-RELATED"/>
    <property type="match status" value="1"/>
</dbReference>
<dbReference type="InterPro" id="IPR009057">
    <property type="entry name" value="Homeodomain-like_sf"/>
</dbReference>
<keyword evidence="6" id="KW-0539">Nucleus</keyword>
<dbReference type="AlphaFoldDB" id="A0A0K9PBZ2"/>
<evidence type="ECO:0000256" key="1">
    <source>
        <dbReference type="ARBA" id="ARBA00004123"/>
    </source>
</evidence>
<evidence type="ECO:0000256" key="4">
    <source>
        <dbReference type="ARBA" id="ARBA00023015"/>
    </source>
</evidence>
<dbReference type="Proteomes" id="UP000036987">
    <property type="component" value="Unassembled WGS sequence"/>
</dbReference>
<keyword evidence="5" id="KW-0804">Transcription</keyword>
<dbReference type="Gene3D" id="1.10.10.60">
    <property type="entry name" value="Homeodomain-like"/>
    <property type="match status" value="1"/>
</dbReference>
<dbReference type="GO" id="GO:0000976">
    <property type="term" value="F:transcription cis-regulatory region binding"/>
    <property type="evidence" value="ECO:0000318"/>
    <property type="project" value="GO_Central"/>
</dbReference>
<evidence type="ECO:0000256" key="2">
    <source>
        <dbReference type="ARBA" id="ARBA00022473"/>
    </source>
</evidence>